<dbReference type="CDD" id="cd16444">
    <property type="entry name" value="LipB"/>
    <property type="match status" value="1"/>
</dbReference>
<evidence type="ECO:0000256" key="2">
    <source>
        <dbReference type="ARBA" id="ARBA00022679"/>
    </source>
</evidence>
<sequence length="225" mass="25229">MSRNIKVLINREIKYKDSLAQQQALYKKALSDKRQGGEVQHHIIFNEHYPVITLGKHADPHNILFSPELLETKGIDLFSIQRGGDVTYHGPGQWTVYPIFDLEEIGIGLRQYVDNLEEVAIRVAAKYGVVGGRIHGASGVWIDINNHPRKLCAVGIQASRFITMHGIAFNVTTPPNAYSIINPCGFTDKGVTNLSIESGQEISMEQAMQDLWTAFQEVFQRPLTE</sequence>
<protein>
    <recommendedName>
        <fullName evidence="5 6">Octanoyltransferase</fullName>
        <ecNumber evidence="5 6">2.3.1.181</ecNumber>
    </recommendedName>
    <alternativeName>
        <fullName evidence="5">Lipoate-protein ligase B</fullName>
    </alternativeName>
    <alternativeName>
        <fullName evidence="5">Lipoyl/octanoyl transferase</fullName>
    </alternativeName>
    <alternativeName>
        <fullName evidence="5">Octanoyl-[acyl-carrier-protein]-protein N-octanoyltransferase</fullName>
    </alternativeName>
</protein>
<comment type="similarity">
    <text evidence="5 6">Belongs to the LipB family.</text>
</comment>
<accession>A0A4Y8WRX5</accession>
<dbReference type="UniPathway" id="UPA00538">
    <property type="reaction ID" value="UER00592"/>
</dbReference>
<comment type="subcellular location">
    <subcellularLocation>
        <location evidence="5">Cytoplasm</location>
    </subcellularLocation>
</comment>
<comment type="function">
    <text evidence="4 5 6">Catalyzes the transfer of endogenously produced octanoic acid from octanoyl-acyl-carrier-protein onto the lipoyl domains of lipoate-dependent enzymes. Lipoyl-ACP can also act as a substrate although octanoyl-ACP is likely to be the physiological substrate.</text>
</comment>
<feature type="site" description="Lowers pKa of active site Cys" evidence="5">
    <location>
        <position position="150"/>
    </location>
</feature>
<dbReference type="Gene3D" id="3.30.930.10">
    <property type="entry name" value="Bira Bifunctional Protein, Domain 2"/>
    <property type="match status" value="1"/>
</dbReference>
<feature type="active site" description="Acyl-thioester intermediate" evidence="5">
    <location>
        <position position="184"/>
    </location>
</feature>
<evidence type="ECO:0000313" key="7">
    <source>
        <dbReference type="EMBL" id="TFH97502.1"/>
    </source>
</evidence>
<keyword evidence="5" id="KW-0963">Cytoplasm</keyword>
<dbReference type="RefSeq" id="WP_134848878.1">
    <property type="nucleotide sequence ID" value="NZ_CP197400.1"/>
</dbReference>
<dbReference type="InterPro" id="IPR045864">
    <property type="entry name" value="aa-tRNA-synth_II/BPL/LPL"/>
</dbReference>
<keyword evidence="2 5" id="KW-0808">Transferase</keyword>
<dbReference type="EMBL" id="SPNC01000001">
    <property type="protein sequence ID" value="TFH97502.1"/>
    <property type="molecule type" value="Genomic_DNA"/>
</dbReference>
<feature type="binding site" evidence="5">
    <location>
        <begin position="166"/>
        <end position="168"/>
    </location>
    <ligand>
        <name>substrate</name>
    </ligand>
</feature>
<organism evidence="7 8">
    <name type="scientific">Porphyromonas levii</name>
    <dbReference type="NCBI Taxonomy" id="28114"/>
    <lineage>
        <taxon>Bacteria</taxon>
        <taxon>Pseudomonadati</taxon>
        <taxon>Bacteroidota</taxon>
        <taxon>Bacteroidia</taxon>
        <taxon>Bacteroidales</taxon>
        <taxon>Porphyromonadaceae</taxon>
        <taxon>Porphyromonas</taxon>
    </lineage>
</organism>
<reference evidence="7 8" key="1">
    <citation type="submission" date="2019-03" db="EMBL/GenBank/DDBJ databases">
        <title>Porphyromonas levii Isolated from the Uterus of Dairy Cows.</title>
        <authorList>
            <person name="Francis A.M."/>
        </authorList>
    </citation>
    <scope>NUCLEOTIDE SEQUENCE [LARGE SCALE GENOMIC DNA]</scope>
    <source>
        <strain evidence="7 8">AF5678</strain>
    </source>
</reference>
<dbReference type="OrthoDB" id="9781189at2"/>
<feature type="binding site" evidence="5">
    <location>
        <begin position="153"/>
        <end position="155"/>
    </location>
    <ligand>
        <name>substrate</name>
    </ligand>
</feature>
<feature type="binding site" evidence="5">
    <location>
        <begin position="82"/>
        <end position="89"/>
    </location>
    <ligand>
        <name>substrate</name>
    </ligand>
</feature>
<dbReference type="GO" id="GO:0005737">
    <property type="term" value="C:cytoplasm"/>
    <property type="evidence" value="ECO:0007669"/>
    <property type="project" value="UniProtKB-SubCell"/>
</dbReference>
<dbReference type="NCBIfam" id="NF010925">
    <property type="entry name" value="PRK14345.1"/>
    <property type="match status" value="1"/>
</dbReference>
<dbReference type="PIRSF" id="PIRSF016262">
    <property type="entry name" value="LPLase"/>
    <property type="match status" value="1"/>
</dbReference>
<comment type="pathway">
    <text evidence="1 5 6">Protein modification; protein lipoylation via endogenous pathway; protein N(6)-(lipoyl)lysine from octanoyl-[acyl-carrier-protein]: step 1/2.</text>
</comment>
<dbReference type="InterPro" id="IPR004143">
    <property type="entry name" value="BPL_LPL_catalytic"/>
</dbReference>
<dbReference type="InterPro" id="IPR000544">
    <property type="entry name" value="Octanoyltransferase"/>
</dbReference>
<comment type="catalytic activity">
    <reaction evidence="5 6">
        <text>octanoyl-[ACP] + L-lysyl-[protein] = N(6)-octanoyl-L-lysyl-[protein] + holo-[ACP] + H(+)</text>
        <dbReference type="Rhea" id="RHEA:17665"/>
        <dbReference type="Rhea" id="RHEA-COMP:9636"/>
        <dbReference type="Rhea" id="RHEA-COMP:9685"/>
        <dbReference type="Rhea" id="RHEA-COMP:9752"/>
        <dbReference type="Rhea" id="RHEA-COMP:9928"/>
        <dbReference type="ChEBI" id="CHEBI:15378"/>
        <dbReference type="ChEBI" id="CHEBI:29969"/>
        <dbReference type="ChEBI" id="CHEBI:64479"/>
        <dbReference type="ChEBI" id="CHEBI:78463"/>
        <dbReference type="ChEBI" id="CHEBI:78809"/>
        <dbReference type="EC" id="2.3.1.181"/>
    </reaction>
</comment>
<evidence type="ECO:0000256" key="1">
    <source>
        <dbReference type="ARBA" id="ARBA00004821"/>
    </source>
</evidence>
<dbReference type="HAMAP" id="MF_00013">
    <property type="entry name" value="LipB"/>
    <property type="match status" value="1"/>
</dbReference>
<keyword evidence="8" id="KW-1185">Reference proteome</keyword>
<evidence type="ECO:0000256" key="6">
    <source>
        <dbReference type="PIRNR" id="PIRNR016262"/>
    </source>
</evidence>
<dbReference type="EC" id="2.3.1.181" evidence="5 6"/>
<dbReference type="STRING" id="1122973.GCA_000379925_01035"/>
<dbReference type="Proteomes" id="UP000297225">
    <property type="component" value="Unassembled WGS sequence"/>
</dbReference>
<proteinExistence type="inferred from homology"/>
<keyword evidence="3 5" id="KW-0012">Acyltransferase</keyword>
<dbReference type="GO" id="GO:0009249">
    <property type="term" value="P:protein lipoylation"/>
    <property type="evidence" value="ECO:0007669"/>
    <property type="project" value="InterPro"/>
</dbReference>
<dbReference type="PROSITE" id="PS01313">
    <property type="entry name" value="LIPB"/>
    <property type="match status" value="1"/>
</dbReference>
<gene>
    <name evidence="5 7" type="primary">lipB</name>
    <name evidence="7" type="ORF">E4P47_00030</name>
</gene>
<dbReference type="PROSITE" id="PS51733">
    <property type="entry name" value="BPL_LPL_CATALYTIC"/>
    <property type="match status" value="1"/>
</dbReference>
<dbReference type="Pfam" id="PF21948">
    <property type="entry name" value="LplA-B_cat"/>
    <property type="match status" value="1"/>
</dbReference>
<dbReference type="NCBIfam" id="TIGR00214">
    <property type="entry name" value="lipB"/>
    <property type="match status" value="1"/>
</dbReference>
<dbReference type="PANTHER" id="PTHR10993">
    <property type="entry name" value="OCTANOYLTRANSFERASE"/>
    <property type="match status" value="1"/>
</dbReference>
<evidence type="ECO:0000256" key="3">
    <source>
        <dbReference type="ARBA" id="ARBA00023315"/>
    </source>
</evidence>
<evidence type="ECO:0000256" key="4">
    <source>
        <dbReference type="ARBA" id="ARBA00024732"/>
    </source>
</evidence>
<dbReference type="AlphaFoldDB" id="A0A4Y8WRX5"/>
<dbReference type="SUPFAM" id="SSF55681">
    <property type="entry name" value="Class II aaRS and biotin synthetases"/>
    <property type="match status" value="1"/>
</dbReference>
<name>A0A4Y8WRX5_9PORP</name>
<dbReference type="InterPro" id="IPR020605">
    <property type="entry name" value="Octanoyltransferase_CS"/>
</dbReference>
<evidence type="ECO:0000313" key="8">
    <source>
        <dbReference type="Proteomes" id="UP000297225"/>
    </source>
</evidence>
<comment type="miscellaneous">
    <text evidence="5">In the reaction, the free carboxyl group of octanoic acid is attached via an amide linkage to the epsilon-amino group of a specific lysine residue of lipoyl domains of lipoate-dependent enzymes.</text>
</comment>
<dbReference type="GO" id="GO:0033819">
    <property type="term" value="F:lipoyl(octanoyl) transferase activity"/>
    <property type="evidence" value="ECO:0007669"/>
    <property type="project" value="UniProtKB-EC"/>
</dbReference>
<evidence type="ECO:0000256" key="5">
    <source>
        <dbReference type="HAMAP-Rule" id="MF_00013"/>
    </source>
</evidence>
<comment type="caution">
    <text evidence="7">The sequence shown here is derived from an EMBL/GenBank/DDBJ whole genome shotgun (WGS) entry which is preliminary data.</text>
</comment>
<dbReference type="PANTHER" id="PTHR10993:SF7">
    <property type="entry name" value="LIPOYLTRANSFERASE 2, MITOCHONDRIAL-RELATED"/>
    <property type="match status" value="1"/>
</dbReference>